<feature type="region of interest" description="Disordered" evidence="1">
    <location>
        <begin position="1"/>
        <end position="50"/>
    </location>
</feature>
<dbReference type="AlphaFoldDB" id="A0A9K3GS55"/>
<evidence type="ECO:0000313" key="3">
    <source>
        <dbReference type="Proteomes" id="UP000265618"/>
    </source>
</evidence>
<gene>
    <name evidence="2" type="ORF">KIPB_016759</name>
</gene>
<feature type="compositionally biased region" description="Low complexity" evidence="1">
    <location>
        <begin position="11"/>
        <end position="25"/>
    </location>
</feature>
<sequence>MSLTHCLTPRESSSVQGESSSVTGGAKHTQGIRPLASASAMGSSATSPLN</sequence>
<comment type="caution">
    <text evidence="2">The sequence shown here is derived from an EMBL/GenBank/DDBJ whole genome shotgun (WGS) entry which is preliminary data.</text>
</comment>
<evidence type="ECO:0000256" key="1">
    <source>
        <dbReference type="SAM" id="MobiDB-lite"/>
    </source>
</evidence>
<dbReference type="EMBL" id="BDIP01010553">
    <property type="protein sequence ID" value="GIQ92790.1"/>
    <property type="molecule type" value="Genomic_DNA"/>
</dbReference>
<feature type="compositionally biased region" description="Low complexity" evidence="1">
    <location>
        <begin position="36"/>
        <end position="50"/>
    </location>
</feature>
<accession>A0A9K3GS55</accession>
<protein>
    <submittedName>
        <fullName evidence="2">Uncharacterized protein</fullName>
    </submittedName>
</protein>
<dbReference type="Proteomes" id="UP000265618">
    <property type="component" value="Unassembled WGS sequence"/>
</dbReference>
<feature type="non-terminal residue" evidence="2">
    <location>
        <position position="1"/>
    </location>
</feature>
<proteinExistence type="predicted"/>
<evidence type="ECO:0000313" key="2">
    <source>
        <dbReference type="EMBL" id="GIQ92790.1"/>
    </source>
</evidence>
<keyword evidence="3" id="KW-1185">Reference proteome</keyword>
<reference evidence="2 3" key="1">
    <citation type="journal article" date="2018" name="PLoS ONE">
        <title>The draft genome of Kipferlia bialata reveals reductive genome evolution in fornicate parasites.</title>
        <authorList>
            <person name="Tanifuji G."/>
            <person name="Takabayashi S."/>
            <person name="Kume K."/>
            <person name="Takagi M."/>
            <person name="Nakayama T."/>
            <person name="Kamikawa R."/>
            <person name="Inagaki Y."/>
            <person name="Hashimoto T."/>
        </authorList>
    </citation>
    <scope>NUCLEOTIDE SEQUENCE [LARGE SCALE GENOMIC DNA]</scope>
    <source>
        <strain evidence="2">NY0173</strain>
    </source>
</reference>
<organism evidence="2 3">
    <name type="scientific">Kipferlia bialata</name>
    <dbReference type="NCBI Taxonomy" id="797122"/>
    <lineage>
        <taxon>Eukaryota</taxon>
        <taxon>Metamonada</taxon>
        <taxon>Carpediemonas-like organisms</taxon>
        <taxon>Kipferlia</taxon>
    </lineage>
</organism>
<name>A0A9K3GS55_9EUKA</name>